<keyword evidence="1 2" id="KW-0238">DNA-binding</keyword>
<dbReference type="PANTHER" id="PTHR33449">
    <property type="entry name" value="NUCLEOID-ASSOCIATED PROTEIN YBAB"/>
    <property type="match status" value="1"/>
</dbReference>
<comment type="caution">
    <text evidence="4">The sequence shown here is derived from an EMBL/GenBank/DDBJ whole genome shotgun (WGS) entry which is preliminary data.</text>
</comment>
<evidence type="ECO:0000256" key="3">
    <source>
        <dbReference type="SAM" id="Coils"/>
    </source>
</evidence>
<dbReference type="GO" id="GO:0043590">
    <property type="term" value="C:bacterial nucleoid"/>
    <property type="evidence" value="ECO:0007669"/>
    <property type="project" value="UniProtKB-UniRule"/>
</dbReference>
<dbReference type="SUPFAM" id="SSF82607">
    <property type="entry name" value="YbaB-like"/>
    <property type="match status" value="1"/>
</dbReference>
<accession>A0A9X8UKU9</accession>
<dbReference type="AlphaFoldDB" id="A0A9X8UKU9"/>
<dbReference type="HAMAP" id="MF_00274">
    <property type="entry name" value="DNA_YbaB_EbfC"/>
    <property type="match status" value="1"/>
</dbReference>
<name>A0A9X8UKU9_9FIRM</name>
<comment type="similarity">
    <text evidence="2">Belongs to the YbaB/EbfC family.</text>
</comment>
<dbReference type="Pfam" id="PF02575">
    <property type="entry name" value="YbaB_DNA_bd"/>
    <property type="match status" value="1"/>
</dbReference>
<gene>
    <name evidence="4" type="ORF">EDD78_102160</name>
</gene>
<dbReference type="OrthoDB" id="9795263at2"/>
<evidence type="ECO:0000256" key="1">
    <source>
        <dbReference type="ARBA" id="ARBA00023125"/>
    </source>
</evidence>
<reference evidence="4 5" key="1">
    <citation type="submission" date="2019-03" db="EMBL/GenBank/DDBJ databases">
        <title>Genomic Encyclopedia of Type Strains, Phase IV (KMG-IV): sequencing the most valuable type-strain genomes for metagenomic binning, comparative biology and taxonomic classification.</title>
        <authorList>
            <person name="Goeker M."/>
        </authorList>
    </citation>
    <scope>NUCLEOTIDE SEQUENCE [LARGE SCALE GENOMIC DNA]</scope>
    <source>
        <strain evidence="4 5">DSM 100433</strain>
    </source>
</reference>
<sequence>MKARLPEGFGGGPNNMQGMIRKAQKMQEDMEKKQAELAEREFTSTSGGGAVTVVINGKKELQSLKLKPEVVDPEDIEMLEDLILAAVNESIRTVEDVTSKEMDAITNGLNIPGM</sequence>
<keyword evidence="5" id="KW-1185">Reference proteome</keyword>
<dbReference type="Gene3D" id="3.30.1310.10">
    <property type="entry name" value="Nucleoid-associated protein YbaB-like domain"/>
    <property type="match status" value="1"/>
</dbReference>
<evidence type="ECO:0000256" key="2">
    <source>
        <dbReference type="HAMAP-Rule" id="MF_00274"/>
    </source>
</evidence>
<dbReference type="NCBIfam" id="TIGR00103">
    <property type="entry name" value="DNA_YbaB_EbfC"/>
    <property type="match status" value="1"/>
</dbReference>
<evidence type="ECO:0000313" key="4">
    <source>
        <dbReference type="EMBL" id="TCL44539.1"/>
    </source>
</evidence>
<dbReference type="InterPro" id="IPR004401">
    <property type="entry name" value="YbaB/EbfC"/>
</dbReference>
<protein>
    <recommendedName>
        <fullName evidence="2">Nucleoid-associated protein EDD78_102160</fullName>
    </recommendedName>
</protein>
<comment type="subunit">
    <text evidence="2">Homodimer.</text>
</comment>
<evidence type="ECO:0000313" key="5">
    <source>
        <dbReference type="Proteomes" id="UP000294682"/>
    </source>
</evidence>
<dbReference type="RefSeq" id="WP_079699405.1">
    <property type="nucleotide sequence ID" value="NZ_JADNAH010000022.1"/>
</dbReference>
<keyword evidence="3" id="KW-0175">Coiled coil</keyword>
<dbReference type="GO" id="GO:0003677">
    <property type="term" value="F:DNA binding"/>
    <property type="evidence" value="ECO:0007669"/>
    <property type="project" value="UniProtKB-UniRule"/>
</dbReference>
<comment type="subcellular location">
    <subcellularLocation>
        <location evidence="2">Cytoplasm</location>
        <location evidence="2">Nucleoid</location>
    </subcellularLocation>
</comment>
<organism evidence="4 5">
    <name type="scientific">Harryflintia acetispora</name>
    <dbReference type="NCBI Taxonomy" id="1849041"/>
    <lineage>
        <taxon>Bacteria</taxon>
        <taxon>Bacillati</taxon>
        <taxon>Bacillota</taxon>
        <taxon>Clostridia</taxon>
        <taxon>Eubacteriales</taxon>
        <taxon>Oscillospiraceae</taxon>
        <taxon>Harryflintia</taxon>
    </lineage>
</organism>
<dbReference type="InterPro" id="IPR036894">
    <property type="entry name" value="YbaB-like_sf"/>
</dbReference>
<dbReference type="Proteomes" id="UP000294682">
    <property type="component" value="Unassembled WGS sequence"/>
</dbReference>
<comment type="function">
    <text evidence="2">Binds to DNA and alters its conformation. May be involved in regulation of gene expression, nucleoid organization and DNA protection.</text>
</comment>
<dbReference type="GO" id="GO:0005829">
    <property type="term" value="C:cytosol"/>
    <property type="evidence" value="ECO:0007669"/>
    <property type="project" value="TreeGrafter"/>
</dbReference>
<dbReference type="EMBL" id="SLUK01000002">
    <property type="protein sequence ID" value="TCL44539.1"/>
    <property type="molecule type" value="Genomic_DNA"/>
</dbReference>
<proteinExistence type="inferred from homology"/>
<keyword evidence="2" id="KW-0963">Cytoplasm</keyword>
<feature type="coiled-coil region" evidence="3">
    <location>
        <begin position="16"/>
        <end position="43"/>
    </location>
</feature>
<dbReference type="PANTHER" id="PTHR33449:SF1">
    <property type="entry name" value="NUCLEOID-ASSOCIATED PROTEIN YBAB"/>
    <property type="match status" value="1"/>
</dbReference>
<dbReference type="PIRSF" id="PIRSF004555">
    <property type="entry name" value="UCP004555"/>
    <property type="match status" value="1"/>
</dbReference>